<gene>
    <name evidence="1" type="ORF">METZ01_LOCUS301578</name>
</gene>
<sequence length="181" mass="20821">MKRLLMVCLLTASYLQPKINFGVEIKNLFMESKNFPAVDVLMMNSSENKKFGTFAWVFANESWAEGYGGLTYMPLPYLQLGFGLGLEQANNPWRIGSMIWIGKEDWSVLSLFEAGGSGYWHQINAIYRLNRNIGIGLMKEEFTGFGPRLELTIPQLPIQLWVSLLQLEDKINKYYTIKFLF</sequence>
<dbReference type="AlphaFoldDB" id="A0A382MIC3"/>
<evidence type="ECO:0000313" key="1">
    <source>
        <dbReference type="EMBL" id="SVC48724.1"/>
    </source>
</evidence>
<organism evidence="1">
    <name type="scientific">marine metagenome</name>
    <dbReference type="NCBI Taxonomy" id="408172"/>
    <lineage>
        <taxon>unclassified sequences</taxon>
        <taxon>metagenomes</taxon>
        <taxon>ecological metagenomes</taxon>
    </lineage>
</organism>
<accession>A0A382MIC3</accession>
<name>A0A382MIC3_9ZZZZ</name>
<dbReference type="EMBL" id="UINC01093920">
    <property type="protein sequence ID" value="SVC48724.1"/>
    <property type="molecule type" value="Genomic_DNA"/>
</dbReference>
<protein>
    <submittedName>
        <fullName evidence="1">Uncharacterized protein</fullName>
    </submittedName>
</protein>
<proteinExistence type="predicted"/>
<reference evidence="1" key="1">
    <citation type="submission" date="2018-05" db="EMBL/GenBank/DDBJ databases">
        <authorList>
            <person name="Lanie J.A."/>
            <person name="Ng W.-L."/>
            <person name="Kazmierczak K.M."/>
            <person name="Andrzejewski T.M."/>
            <person name="Davidsen T.M."/>
            <person name="Wayne K.J."/>
            <person name="Tettelin H."/>
            <person name="Glass J.I."/>
            <person name="Rusch D."/>
            <person name="Podicherti R."/>
            <person name="Tsui H.-C.T."/>
            <person name="Winkler M.E."/>
        </authorList>
    </citation>
    <scope>NUCLEOTIDE SEQUENCE</scope>
</reference>